<dbReference type="RefSeq" id="WP_377502743.1">
    <property type="nucleotide sequence ID" value="NZ_JBHULU010000002.1"/>
</dbReference>
<proteinExistence type="predicted"/>
<accession>A0ABW5IH50</accession>
<dbReference type="Gene3D" id="2.60.40.10">
    <property type="entry name" value="Immunoglobulins"/>
    <property type="match status" value="1"/>
</dbReference>
<evidence type="ECO:0000313" key="3">
    <source>
        <dbReference type="EMBL" id="MFD2512544.1"/>
    </source>
</evidence>
<keyword evidence="1" id="KW-0732">Signal</keyword>
<dbReference type="Pfam" id="PF18962">
    <property type="entry name" value="Por_Secre_tail"/>
    <property type="match status" value="1"/>
</dbReference>
<dbReference type="NCBIfam" id="TIGR04183">
    <property type="entry name" value="Por_Secre_tail"/>
    <property type="match status" value="1"/>
</dbReference>
<dbReference type="InterPro" id="IPR013783">
    <property type="entry name" value="Ig-like_fold"/>
</dbReference>
<feature type="chain" id="PRO_5045300780" evidence="1">
    <location>
        <begin position="25"/>
        <end position="1449"/>
    </location>
</feature>
<dbReference type="Proteomes" id="UP001597544">
    <property type="component" value="Unassembled WGS sequence"/>
</dbReference>
<evidence type="ECO:0000313" key="4">
    <source>
        <dbReference type="Proteomes" id="UP001597544"/>
    </source>
</evidence>
<protein>
    <submittedName>
        <fullName evidence="3">T9SS type A sorting domain-containing protein</fullName>
    </submittedName>
</protein>
<reference evidence="4" key="1">
    <citation type="journal article" date="2019" name="Int. J. Syst. Evol. Microbiol.">
        <title>The Global Catalogue of Microorganisms (GCM) 10K type strain sequencing project: providing services to taxonomists for standard genome sequencing and annotation.</title>
        <authorList>
            <consortium name="The Broad Institute Genomics Platform"/>
            <consortium name="The Broad Institute Genome Sequencing Center for Infectious Disease"/>
            <person name="Wu L."/>
            <person name="Ma J."/>
        </authorList>
    </citation>
    <scope>NUCLEOTIDE SEQUENCE [LARGE SCALE GENOMIC DNA]</scope>
    <source>
        <strain evidence="4">KCTC 42498</strain>
    </source>
</reference>
<comment type="caution">
    <text evidence="3">The sequence shown here is derived from an EMBL/GenBank/DDBJ whole genome shotgun (WGS) entry which is preliminary data.</text>
</comment>
<sequence length="1449" mass="150233">MKTLYTRTTLLVFLVIVCLSQAMAQTPGLITKQANNGGQAILDPNGDGYVSKTSAGFTSKEDEGAAYSEIPYRYFPAMSNEVLGDLNTGTIGGHTDFAPSESSINTGSPAATYFDGKNFMYRMRLGGQSSASKGYSVLIDTDGQFPGGAPNPGFEYEVVLASNFGVQIIKHSATGQQIIFSGSTDQYSQKSVAASRAGGDIDYFYDFYVPLAAFQGGITTSTPLRMSAVTISSAQSGLSGTISDVAGLNFRDYGFDPFKAWFDIITAFPPTTLDGIQTGEFPKLTAVPPIVNDPIYTTNTSVSGTSVELAGSVIKVYRTRIVNGIATPVYLGETVVKPDGTWILTGVAPGTLLVDDVITATVTPSNKDTSGLSNKVIVLQGMCVTVAPPVITGIYNDAGGIKGISGTTTFNGPQTIKIYHSSNNTVALTEMEFTPAAGTTSPFSWYLSFETKDKTQNTGLYTATITPQGGCESIKSNQVCYKSGLSGTLNSYVPTITQVNLKDGSSISTGGTTAYVPATISTISGTMSAFTTGLQVVVLVDGVQTSIPAQSVNSTSPFNWTVNISSLNLTSGDLITVRSTVTSTDCGSILSSASNFLVVTPVTAAPVINVGPYCGIVSYITGTSTEQAGTVIEIYANGVATGRKGTVTISGDWAVDLSSLSGGGIAPGVQITARAKAVDKMLSPASNTVVSSAEPTGTVTINTVTEGQTAVTGTALASTATNQYYITVTVDGRAYPEVQTDAYGNWRVSGVSAFDVYPGSAVTASYRTGGFTCPSRPVSTTVICKAPLRYNIGTNNVSICSGETVQITMPYSEANVFYNIMNGSVQTGSSVMGTGGSIVLTTDALFASTTLTVVGMKIGSGCSSAMSGSTIVTVNPLPVDTGLAFMPTSISSSCPNTFTAMLSGTNSAYLYQLVNSNGDLVGAPVQGVTNGSISVSTGFVSVTETFNVRVTDNATACGITVTNPAFTVTINGPVLTATVTPEYQTVCINATASVVVSSTQLGYTYQLKRSGDNTAVSDLVAGNGGQITITTYPLATAGIADYYVAVRAVGSTCENDFRLLDEVTIEVIGGAVSTASASSTLLCGENVTVTLQGNTPPQGGTGVWKLSSTLHTTGANVVIASPGSATTTVSGLSSGTYTFTWTVTSSCGGSTTTSTSSVSVTVNCPAYYETRQAKYVDEYVAGEVLAVPQDQDNGVVSATLVPGQVLPSGTVINRFTGVITVDDPVALVPGTYTFTVDLVDGNGFPTRLPVTLRFYGTGATTGPLPVDLLYFTAKLDKGKPLLEWTTATVAGNVRFDIERSSDGKVFERIGSIQEGSASSLKKKYTYPDSKPLSGLAYYRLYQVDTNGKESYSRVISLNSKGVTSTGVTLLAYPNPFTSNLNVEITAAESGEAAVQLINLQGRVVCQTTVALASGLTTVTLPLPTISDGVYVLKVTGAGVNTAIKVIKTR</sequence>
<feature type="signal peptide" evidence="1">
    <location>
        <begin position="1"/>
        <end position="24"/>
    </location>
</feature>
<dbReference type="EMBL" id="JBHULU010000002">
    <property type="protein sequence ID" value="MFD2512544.1"/>
    <property type="molecule type" value="Genomic_DNA"/>
</dbReference>
<keyword evidence="4" id="KW-1185">Reference proteome</keyword>
<gene>
    <name evidence="3" type="ORF">ACFSRY_01585</name>
</gene>
<feature type="domain" description="Secretion system C-terminal sorting" evidence="2">
    <location>
        <begin position="1372"/>
        <end position="1445"/>
    </location>
</feature>
<dbReference type="InterPro" id="IPR026444">
    <property type="entry name" value="Secre_tail"/>
</dbReference>
<name>A0ABW5IH50_9BACT</name>
<organism evidence="3 4">
    <name type="scientific">Pontibacter locisalis</name>
    <dbReference type="NCBI Taxonomy" id="1719035"/>
    <lineage>
        <taxon>Bacteria</taxon>
        <taxon>Pseudomonadati</taxon>
        <taxon>Bacteroidota</taxon>
        <taxon>Cytophagia</taxon>
        <taxon>Cytophagales</taxon>
        <taxon>Hymenobacteraceae</taxon>
        <taxon>Pontibacter</taxon>
    </lineage>
</organism>
<evidence type="ECO:0000256" key="1">
    <source>
        <dbReference type="SAM" id="SignalP"/>
    </source>
</evidence>
<evidence type="ECO:0000259" key="2">
    <source>
        <dbReference type="Pfam" id="PF18962"/>
    </source>
</evidence>